<evidence type="ECO:0000256" key="1">
    <source>
        <dbReference type="ARBA" id="ARBA00009067"/>
    </source>
</evidence>
<feature type="domain" description="CAAX prenyl protease 2/Lysostaphin resistance protein A-like" evidence="3">
    <location>
        <begin position="156"/>
        <end position="248"/>
    </location>
</feature>
<dbReference type="OrthoDB" id="8607342at2"/>
<organism evidence="4 5">
    <name type="scientific">Fructobacillus ficulneus</name>
    <dbReference type="NCBI Taxonomy" id="157463"/>
    <lineage>
        <taxon>Bacteria</taxon>
        <taxon>Bacillati</taxon>
        <taxon>Bacillota</taxon>
        <taxon>Bacilli</taxon>
        <taxon>Lactobacillales</taxon>
        <taxon>Lactobacillaceae</taxon>
        <taxon>Fructobacillus</taxon>
    </lineage>
</organism>
<evidence type="ECO:0000313" key="5">
    <source>
        <dbReference type="Proteomes" id="UP000253891"/>
    </source>
</evidence>
<feature type="transmembrane region" description="Helical" evidence="2">
    <location>
        <begin position="211"/>
        <end position="229"/>
    </location>
</feature>
<accession>A0A0K8MJ25</accession>
<keyword evidence="2" id="KW-0472">Membrane</keyword>
<feature type="transmembrane region" description="Helical" evidence="2">
    <location>
        <begin position="109"/>
        <end position="131"/>
    </location>
</feature>
<feature type="transmembrane region" description="Helical" evidence="2">
    <location>
        <begin position="151"/>
        <end position="167"/>
    </location>
</feature>
<protein>
    <submittedName>
        <fullName evidence="4">CAAX amino terminal protease family protein</fullName>
    </submittedName>
</protein>
<dbReference type="Proteomes" id="UP000253891">
    <property type="component" value="Unassembled WGS sequence"/>
</dbReference>
<gene>
    <name evidence="4" type="ORF">FFIC_260030</name>
</gene>
<feature type="transmembrane region" description="Helical" evidence="2">
    <location>
        <begin position="241"/>
        <end position="259"/>
    </location>
</feature>
<dbReference type="GO" id="GO:0080120">
    <property type="term" value="P:CAAX-box protein maturation"/>
    <property type="evidence" value="ECO:0007669"/>
    <property type="project" value="UniProtKB-ARBA"/>
</dbReference>
<dbReference type="RefSeq" id="WP_061993260.1">
    <property type="nucleotide sequence ID" value="NZ_DF968003.1"/>
</dbReference>
<dbReference type="InterPro" id="IPR052710">
    <property type="entry name" value="CAAX_protease"/>
</dbReference>
<dbReference type="InterPro" id="IPR003675">
    <property type="entry name" value="Rce1/LyrA-like_dom"/>
</dbReference>
<feature type="transmembrane region" description="Helical" evidence="2">
    <location>
        <begin position="188"/>
        <end position="205"/>
    </location>
</feature>
<dbReference type="STRING" id="157463.GCA_001047075_00806"/>
<dbReference type="PANTHER" id="PTHR36435:SF1">
    <property type="entry name" value="CAAX AMINO TERMINAL PROTEASE FAMILY PROTEIN"/>
    <property type="match status" value="1"/>
</dbReference>
<keyword evidence="4" id="KW-0645">Protease</keyword>
<feature type="transmembrane region" description="Helical" evidence="2">
    <location>
        <begin position="51"/>
        <end position="69"/>
    </location>
</feature>
<keyword evidence="2" id="KW-1133">Transmembrane helix</keyword>
<dbReference type="EMBL" id="DF968003">
    <property type="protein sequence ID" value="GAO99889.1"/>
    <property type="molecule type" value="Genomic_DNA"/>
</dbReference>
<dbReference type="PANTHER" id="PTHR36435">
    <property type="entry name" value="SLR1288 PROTEIN"/>
    <property type="match status" value="1"/>
</dbReference>
<proteinExistence type="inferred from homology"/>
<comment type="similarity">
    <text evidence="1">Belongs to the UPF0177 family.</text>
</comment>
<dbReference type="Pfam" id="PF02517">
    <property type="entry name" value="Rce1-like"/>
    <property type="match status" value="1"/>
</dbReference>
<evidence type="ECO:0000259" key="3">
    <source>
        <dbReference type="Pfam" id="PF02517"/>
    </source>
</evidence>
<keyword evidence="4" id="KW-0378">Hydrolase</keyword>
<evidence type="ECO:0000256" key="2">
    <source>
        <dbReference type="SAM" id="Phobius"/>
    </source>
</evidence>
<name>A0A0K8MJ25_9LACO</name>
<sequence length="260" mass="30128">MRDEHSETIQRLQLTRTFILNLAAFIGFFAFEYITMVFIQGSILFTGRQRYEMLGIGLILAYCFVRYGLQAISGKKFRRRVGVKFTWRKIVGSVEKVNWPVASQFKTIIGAYIIGWSGMVIWNQIDIIFFYKLNKGTTENQNAIDSLLHTGGTYSLVMFSLLIVFLGPVMEEILFRGLFFRYFKSEKFPWLVVVLSGLIFGIYHLSSYTWISLLDLPPYAIIGFALAYVRYKTDKLSSSIIMHIFHNGWIQVLSLLMMIH</sequence>
<keyword evidence="2" id="KW-0812">Transmembrane</keyword>
<dbReference type="AlphaFoldDB" id="A0A0K8MJ25"/>
<dbReference type="GO" id="GO:0004175">
    <property type="term" value="F:endopeptidase activity"/>
    <property type="evidence" value="ECO:0007669"/>
    <property type="project" value="UniProtKB-ARBA"/>
</dbReference>
<keyword evidence="5" id="KW-1185">Reference proteome</keyword>
<dbReference type="GO" id="GO:0006508">
    <property type="term" value="P:proteolysis"/>
    <property type="evidence" value="ECO:0007669"/>
    <property type="project" value="UniProtKB-KW"/>
</dbReference>
<feature type="transmembrane region" description="Helical" evidence="2">
    <location>
        <begin position="20"/>
        <end position="45"/>
    </location>
</feature>
<reference evidence="4 5" key="1">
    <citation type="journal article" date="2015" name="BMC Genomics">
        <title>Comparative genomics of Fructobacillus spp. and Leuconostoc spp. reveals niche-specific evolution of Fructobacillus spp.</title>
        <authorList>
            <person name="Endo A."/>
            <person name="Tanizawa Y."/>
            <person name="Tanaka N."/>
            <person name="Maeno S."/>
            <person name="Kumar H."/>
            <person name="Shiwa Y."/>
            <person name="Okada S."/>
            <person name="Yoshikawa H."/>
            <person name="Dicks L."/>
            <person name="Nakagawa J."/>
            <person name="Arita M."/>
        </authorList>
    </citation>
    <scope>NUCLEOTIDE SEQUENCE [LARGE SCALE GENOMIC DNA]</scope>
    <source>
        <strain evidence="4 5">JCM 12225</strain>
    </source>
</reference>
<evidence type="ECO:0000313" key="4">
    <source>
        <dbReference type="EMBL" id="GAO99889.1"/>
    </source>
</evidence>